<reference evidence="6" key="1">
    <citation type="journal article" date="2019" name="Int. J. Syst. Evol. Microbiol.">
        <title>The Global Catalogue of Microorganisms (GCM) 10K type strain sequencing project: providing services to taxonomists for standard genome sequencing and annotation.</title>
        <authorList>
            <consortium name="The Broad Institute Genomics Platform"/>
            <consortium name="The Broad Institute Genome Sequencing Center for Infectious Disease"/>
            <person name="Wu L."/>
            <person name="Ma J."/>
        </authorList>
    </citation>
    <scope>NUCLEOTIDE SEQUENCE [LARGE SCALE GENOMIC DNA]</scope>
    <source>
        <strain evidence="6">JCM 16722</strain>
    </source>
</reference>
<evidence type="ECO:0000259" key="4">
    <source>
        <dbReference type="Pfam" id="PF00535"/>
    </source>
</evidence>
<dbReference type="SUPFAM" id="SSF53448">
    <property type="entry name" value="Nucleotide-diphospho-sugar transferases"/>
    <property type="match status" value="1"/>
</dbReference>
<feature type="domain" description="Glycosyltransferase 2-like" evidence="4">
    <location>
        <begin position="14"/>
        <end position="154"/>
    </location>
</feature>
<sequence>MLKKAAIKTPPIITVFMPAYNAGKYIKESISSILNQTYTHFELLIINDGSTDNTLEIISGFSDQRIRVINNAQNMGLLYTRNLALIEVNTEFIAIMDSDDVAMPERLAIQLKELYDNPNIALIGSQASMIDENGKIIQEKMYPVIDEELLKASIPFYNAFVHSSVMIRSNVLRDLGGYKEDYAEDYDLFLRAATQYRIKNLPDILIHYRNHVSGISKEQVDQMDGNIEKIKAKYLSLLQLPSEKKYQKMLTPPFIWDNIEINEYKKFYIQLFDRITDSNKRPLSVQKFIFEKWHDVIMKNGGKDTLILFFTKPFFNWSYSTVKQLRRAFKNSIKNILEK</sequence>
<dbReference type="Gene3D" id="3.90.550.10">
    <property type="entry name" value="Spore Coat Polysaccharide Biosynthesis Protein SpsA, Chain A"/>
    <property type="match status" value="1"/>
</dbReference>
<dbReference type="Proteomes" id="UP001500167">
    <property type="component" value="Unassembled WGS sequence"/>
</dbReference>
<gene>
    <name evidence="5" type="ORF">GCM10022218_40890</name>
</gene>
<dbReference type="PANTHER" id="PTHR43685:SF5">
    <property type="entry name" value="GLYCOSYLTRANSFERASE EPSE-RELATED"/>
    <property type="match status" value="1"/>
</dbReference>
<evidence type="ECO:0000313" key="5">
    <source>
        <dbReference type="EMBL" id="GAA4182948.1"/>
    </source>
</evidence>
<dbReference type="PANTHER" id="PTHR43685">
    <property type="entry name" value="GLYCOSYLTRANSFERASE"/>
    <property type="match status" value="1"/>
</dbReference>
<evidence type="ECO:0000256" key="2">
    <source>
        <dbReference type="ARBA" id="ARBA00022676"/>
    </source>
</evidence>
<keyword evidence="2" id="KW-0328">Glycosyltransferase</keyword>
<accession>A0ABP8AFK2</accession>
<dbReference type="RefSeq" id="WP_346088000.1">
    <property type="nucleotide sequence ID" value="NZ_BAAAZK010000008.1"/>
</dbReference>
<comment type="caution">
    <text evidence="5">The sequence shown here is derived from an EMBL/GenBank/DDBJ whole genome shotgun (WGS) entry which is preliminary data.</text>
</comment>
<protein>
    <recommendedName>
        <fullName evidence="4">Glycosyltransferase 2-like domain-containing protein</fullName>
    </recommendedName>
</protein>
<dbReference type="InterPro" id="IPR001173">
    <property type="entry name" value="Glyco_trans_2-like"/>
</dbReference>
<comment type="similarity">
    <text evidence="1">Belongs to the glycosyltransferase 2 family.</text>
</comment>
<dbReference type="Pfam" id="PF00535">
    <property type="entry name" value="Glycos_transf_2"/>
    <property type="match status" value="1"/>
</dbReference>
<evidence type="ECO:0000256" key="3">
    <source>
        <dbReference type="ARBA" id="ARBA00022679"/>
    </source>
</evidence>
<evidence type="ECO:0000313" key="6">
    <source>
        <dbReference type="Proteomes" id="UP001500167"/>
    </source>
</evidence>
<evidence type="ECO:0000256" key="1">
    <source>
        <dbReference type="ARBA" id="ARBA00006739"/>
    </source>
</evidence>
<proteinExistence type="inferred from homology"/>
<keyword evidence="3" id="KW-0808">Transferase</keyword>
<dbReference type="EMBL" id="BAAAZK010000008">
    <property type="protein sequence ID" value="GAA4182948.1"/>
    <property type="molecule type" value="Genomic_DNA"/>
</dbReference>
<organism evidence="5 6">
    <name type="scientific">Sphingobacterium ginsenosidimutans</name>
    <dbReference type="NCBI Taxonomy" id="687845"/>
    <lineage>
        <taxon>Bacteria</taxon>
        <taxon>Pseudomonadati</taxon>
        <taxon>Bacteroidota</taxon>
        <taxon>Sphingobacteriia</taxon>
        <taxon>Sphingobacteriales</taxon>
        <taxon>Sphingobacteriaceae</taxon>
        <taxon>Sphingobacterium</taxon>
    </lineage>
</organism>
<name>A0ABP8AFK2_9SPHI</name>
<keyword evidence="6" id="KW-1185">Reference proteome</keyword>
<dbReference type="InterPro" id="IPR050834">
    <property type="entry name" value="Glycosyltransf_2"/>
</dbReference>
<dbReference type="InterPro" id="IPR029044">
    <property type="entry name" value="Nucleotide-diphossugar_trans"/>
</dbReference>